<dbReference type="Proteomes" id="UP000807504">
    <property type="component" value="Unassembled WGS sequence"/>
</dbReference>
<dbReference type="Pfam" id="PF00076">
    <property type="entry name" value="RRM_1"/>
    <property type="match status" value="1"/>
</dbReference>
<evidence type="ECO:0000256" key="4">
    <source>
        <dbReference type="SAM" id="MobiDB-lite"/>
    </source>
</evidence>
<dbReference type="InterPro" id="IPR035979">
    <property type="entry name" value="RBD_domain_sf"/>
</dbReference>
<keyword evidence="1 2" id="KW-0694">RNA-binding</keyword>
<evidence type="ECO:0000313" key="7">
    <source>
        <dbReference type="Proteomes" id="UP000807504"/>
    </source>
</evidence>
<evidence type="ECO:0000313" key="6">
    <source>
        <dbReference type="EMBL" id="KAF8786996.1"/>
    </source>
</evidence>
<feature type="region of interest" description="Disordered" evidence="4">
    <location>
        <begin position="1"/>
        <end position="130"/>
    </location>
</feature>
<feature type="domain" description="RRM" evidence="5">
    <location>
        <begin position="324"/>
        <end position="389"/>
    </location>
</feature>
<accession>A0A8T0F745</accession>
<keyword evidence="3" id="KW-0175">Coiled coil</keyword>
<reference evidence="6" key="1">
    <citation type="journal article" date="2020" name="bioRxiv">
        <title>Chromosome-level reference genome of the European wasp spider Argiope bruennichi: a resource for studies on range expansion and evolutionary adaptation.</title>
        <authorList>
            <person name="Sheffer M.M."/>
            <person name="Hoppe A."/>
            <person name="Krehenwinkel H."/>
            <person name="Uhl G."/>
            <person name="Kuss A.W."/>
            <person name="Jensen L."/>
            <person name="Jensen C."/>
            <person name="Gillespie R.G."/>
            <person name="Hoff K.J."/>
            <person name="Prost S."/>
        </authorList>
    </citation>
    <scope>NUCLEOTIDE SEQUENCE</scope>
</reference>
<sequence>MEENKNSDFKSKINLGENSNSRLGQSNSNLRPGSSNSNPRPGSSSSIPRPGSSSSNPRPSLSSSNPRPPSSSSHWQEKDRKPPKKRSHSENDDWGRENKITKRETPDKVKKEGNSELEETEKPIENPSDVPLMNLQDIALASQRLAVASMSQQPQQQMAVAMPQQSQQQIMHQQAIPYQSFGYNTSENYHVDPNQGAYALNPFPSMMPINSQWPVSNAMAATASSVVSTSGMGISSGMEMASPANGTMTAYPYMNMGNSDASLYGMVPTMPGIPVYAPYAVVNNIDTIVPMFNNLEPITIPNAVLTPPLPGERRSRRQKPPGCRTVFVGNLPEKITEEIIRDAFKICGPISVIRMSKKNFCHIRFANMESVDQALLLSGFRIRIDESEDPTCNGRLHVDYAVARDDQHDYECLERARLREERHRQQDAFRPPSPPPIPHFSEHEAQTLADRLRNEETFREGLQVLITWLDRGECNKKNSGSFYSLIQSSHSHVKRLRNEKSRCEEEAEKAKENLMNKNRSIQLEINEIEKVFVAAKTQKVWDHFTRSQRKKMEEMKNDTYDLKKTNSEDLVVERVEEEMELSDTEDKNENGVNQRADAAVDSNALLEKCSNLTEELDALSHAYEDMKGTCSEQHEEIVRLKYELEEYKKEKARTDSPISFDDQLSLSDNATQYSPRRVDVSENDIHLASLISIFLHVHPFGASIDYICSYLVKIFPAVNARDIESLLRRYPNQFKEVCTGIGATLEKKWTYIGFRFQ</sequence>
<feature type="compositionally biased region" description="Polar residues" evidence="4">
    <location>
        <begin position="16"/>
        <end position="25"/>
    </location>
</feature>
<evidence type="ECO:0000256" key="2">
    <source>
        <dbReference type="PROSITE-ProRule" id="PRU00176"/>
    </source>
</evidence>
<dbReference type="SUPFAM" id="SSF54928">
    <property type="entry name" value="RNA-binding domain, RBD"/>
    <property type="match status" value="1"/>
</dbReference>
<evidence type="ECO:0000256" key="1">
    <source>
        <dbReference type="ARBA" id="ARBA00022884"/>
    </source>
</evidence>
<dbReference type="EMBL" id="JABXBU010000015">
    <property type="protein sequence ID" value="KAF8786996.1"/>
    <property type="molecule type" value="Genomic_DNA"/>
</dbReference>
<name>A0A8T0F745_ARGBR</name>
<proteinExistence type="predicted"/>
<feature type="coiled-coil region" evidence="3">
    <location>
        <begin position="493"/>
        <end position="531"/>
    </location>
</feature>
<feature type="coiled-coil region" evidence="3">
    <location>
        <begin position="602"/>
        <end position="650"/>
    </location>
</feature>
<feature type="compositionally biased region" description="Basic and acidic residues" evidence="4">
    <location>
        <begin position="88"/>
        <end position="124"/>
    </location>
</feature>
<evidence type="ECO:0000259" key="5">
    <source>
        <dbReference type="PROSITE" id="PS50102"/>
    </source>
</evidence>
<feature type="compositionally biased region" description="Low complexity" evidence="4">
    <location>
        <begin position="26"/>
        <end position="73"/>
    </location>
</feature>
<keyword evidence="7" id="KW-1185">Reference proteome</keyword>
<organism evidence="6 7">
    <name type="scientific">Argiope bruennichi</name>
    <name type="common">Wasp spider</name>
    <name type="synonym">Aranea bruennichi</name>
    <dbReference type="NCBI Taxonomy" id="94029"/>
    <lineage>
        <taxon>Eukaryota</taxon>
        <taxon>Metazoa</taxon>
        <taxon>Ecdysozoa</taxon>
        <taxon>Arthropoda</taxon>
        <taxon>Chelicerata</taxon>
        <taxon>Arachnida</taxon>
        <taxon>Araneae</taxon>
        <taxon>Araneomorphae</taxon>
        <taxon>Entelegynae</taxon>
        <taxon>Araneoidea</taxon>
        <taxon>Araneidae</taxon>
        <taxon>Argiope</taxon>
    </lineage>
</organism>
<dbReference type="GO" id="GO:0009897">
    <property type="term" value="C:external side of plasma membrane"/>
    <property type="evidence" value="ECO:0007669"/>
    <property type="project" value="InterPro"/>
</dbReference>
<dbReference type="PANTHER" id="PTHR16001:SF4">
    <property type="entry name" value="ECTO-NOX DISULFIDE-THIOL EXCHANGER 1-LIKE PROTEIN"/>
    <property type="match status" value="1"/>
</dbReference>
<dbReference type="SMART" id="SM00360">
    <property type="entry name" value="RRM"/>
    <property type="match status" value="1"/>
</dbReference>
<reference evidence="6" key="2">
    <citation type="submission" date="2020-06" db="EMBL/GenBank/DDBJ databases">
        <authorList>
            <person name="Sheffer M."/>
        </authorList>
    </citation>
    <scope>NUCLEOTIDE SEQUENCE</scope>
</reference>
<comment type="caution">
    <text evidence="6">The sequence shown here is derived from an EMBL/GenBank/DDBJ whole genome shotgun (WGS) entry which is preliminary data.</text>
</comment>
<dbReference type="PROSITE" id="PS50102">
    <property type="entry name" value="RRM"/>
    <property type="match status" value="1"/>
</dbReference>
<dbReference type="InterPro" id="IPR000504">
    <property type="entry name" value="RRM_dom"/>
</dbReference>
<dbReference type="InterPro" id="IPR012677">
    <property type="entry name" value="Nucleotide-bd_a/b_plait_sf"/>
</dbReference>
<feature type="compositionally biased region" description="Basic and acidic residues" evidence="4">
    <location>
        <begin position="1"/>
        <end position="11"/>
    </location>
</feature>
<dbReference type="GO" id="GO:0007624">
    <property type="term" value="P:ultradian rhythm"/>
    <property type="evidence" value="ECO:0007669"/>
    <property type="project" value="InterPro"/>
</dbReference>
<dbReference type="GO" id="GO:0003723">
    <property type="term" value="F:RNA binding"/>
    <property type="evidence" value="ECO:0007669"/>
    <property type="project" value="UniProtKB-UniRule"/>
</dbReference>
<dbReference type="InterPro" id="IPR038876">
    <property type="entry name" value="ENOX"/>
</dbReference>
<gene>
    <name evidence="6" type="ORF">HNY73_008638</name>
</gene>
<dbReference type="AlphaFoldDB" id="A0A8T0F745"/>
<dbReference type="GO" id="GO:0016491">
    <property type="term" value="F:oxidoreductase activity"/>
    <property type="evidence" value="ECO:0007669"/>
    <property type="project" value="InterPro"/>
</dbReference>
<evidence type="ECO:0000256" key="3">
    <source>
        <dbReference type="SAM" id="Coils"/>
    </source>
</evidence>
<dbReference type="Gene3D" id="3.30.70.330">
    <property type="match status" value="1"/>
</dbReference>
<dbReference type="PANTHER" id="PTHR16001">
    <property type="entry name" value="ECTO-NOX DISULFIDE-THIOL EXCHANGER"/>
    <property type="match status" value="1"/>
</dbReference>
<protein>
    <submittedName>
        <fullName evidence="6">Ecto-NOX disulfide-thiol exchanger 1 like protein</fullName>
    </submittedName>
</protein>